<evidence type="ECO:0000313" key="3">
    <source>
        <dbReference type="Proteomes" id="UP000193920"/>
    </source>
</evidence>
<dbReference type="InterPro" id="IPR006073">
    <property type="entry name" value="GTP-bd"/>
</dbReference>
<evidence type="ECO:0000313" key="2">
    <source>
        <dbReference type="EMBL" id="ORY49202.1"/>
    </source>
</evidence>
<dbReference type="SUPFAM" id="SSF52540">
    <property type="entry name" value="P-loop containing nucleoside triphosphate hydrolases"/>
    <property type="match status" value="1"/>
</dbReference>
<feature type="domain" description="G" evidence="1">
    <location>
        <begin position="200"/>
        <end position="312"/>
    </location>
</feature>
<keyword evidence="3" id="KW-1185">Reference proteome</keyword>
<organism evidence="2 3">
    <name type="scientific">Neocallimastix californiae</name>
    <dbReference type="NCBI Taxonomy" id="1754190"/>
    <lineage>
        <taxon>Eukaryota</taxon>
        <taxon>Fungi</taxon>
        <taxon>Fungi incertae sedis</taxon>
        <taxon>Chytridiomycota</taxon>
        <taxon>Chytridiomycota incertae sedis</taxon>
        <taxon>Neocallimastigomycetes</taxon>
        <taxon>Neocallimastigales</taxon>
        <taxon>Neocallimastigaceae</taxon>
        <taxon>Neocallimastix</taxon>
    </lineage>
</organism>
<dbReference type="GO" id="GO:0016787">
    <property type="term" value="F:hydrolase activity"/>
    <property type="evidence" value="ECO:0007669"/>
    <property type="project" value="UniProtKB-KW"/>
</dbReference>
<dbReference type="Proteomes" id="UP000193920">
    <property type="component" value="Unassembled WGS sequence"/>
</dbReference>
<dbReference type="InterPro" id="IPR027417">
    <property type="entry name" value="P-loop_NTPase"/>
</dbReference>
<keyword evidence="2" id="KW-0378">Hydrolase</keyword>
<dbReference type="Gene3D" id="3.40.50.300">
    <property type="entry name" value="P-loop containing nucleotide triphosphate hydrolases"/>
    <property type="match status" value="1"/>
</dbReference>
<protein>
    <submittedName>
        <fullName evidence="2">p-loop containing nucleoside triphosphate hydrolase protein</fullName>
    </submittedName>
</protein>
<dbReference type="EMBL" id="MCOG01000100">
    <property type="protein sequence ID" value="ORY49202.1"/>
    <property type="molecule type" value="Genomic_DNA"/>
</dbReference>
<dbReference type="CDD" id="cd00882">
    <property type="entry name" value="Ras_like_GTPase"/>
    <property type="match status" value="1"/>
</dbReference>
<dbReference type="GO" id="GO:0005525">
    <property type="term" value="F:GTP binding"/>
    <property type="evidence" value="ECO:0007669"/>
    <property type="project" value="InterPro"/>
</dbReference>
<dbReference type="AlphaFoldDB" id="A0A1Y2CQ94"/>
<proteinExistence type="predicted"/>
<accession>A0A1Y2CQ94</accession>
<evidence type="ECO:0000259" key="1">
    <source>
        <dbReference type="Pfam" id="PF01926"/>
    </source>
</evidence>
<name>A0A1Y2CQ94_9FUNG</name>
<reference evidence="2 3" key="1">
    <citation type="submission" date="2016-08" db="EMBL/GenBank/DDBJ databases">
        <title>A Parts List for Fungal Cellulosomes Revealed by Comparative Genomics.</title>
        <authorList>
            <consortium name="DOE Joint Genome Institute"/>
            <person name="Haitjema C.H."/>
            <person name="Gilmore S.P."/>
            <person name="Henske J.K."/>
            <person name="Solomon K.V."/>
            <person name="De Groot R."/>
            <person name="Kuo A."/>
            <person name="Mondo S.J."/>
            <person name="Salamov A.A."/>
            <person name="Labutti K."/>
            <person name="Zhao Z."/>
            <person name="Chiniquy J."/>
            <person name="Barry K."/>
            <person name="Brewer H.M."/>
            <person name="Purvine S.O."/>
            <person name="Wright A.T."/>
            <person name="Boxma B."/>
            <person name="Van Alen T."/>
            <person name="Hackstein J.H."/>
            <person name="Baker S.E."/>
            <person name="Grigoriev I.V."/>
            <person name="O'Malley M.A."/>
        </authorList>
    </citation>
    <scope>NUCLEOTIDE SEQUENCE [LARGE SCALE GENOMIC DNA]</scope>
    <source>
        <strain evidence="2 3">G1</strain>
    </source>
</reference>
<dbReference type="OrthoDB" id="8954335at2759"/>
<dbReference type="Pfam" id="PF01926">
    <property type="entry name" value="MMR_HSR1"/>
    <property type="match status" value="1"/>
</dbReference>
<gene>
    <name evidence="2" type="ORF">LY90DRAFT_619318</name>
</gene>
<sequence>MNKSLKMDIKMNKSLKMDIKNMSNSYEYIKLNNIESLSENFNDEDLNQLPLRTDCSIITKDKDEKAMKKNNNTQDNQKNNYYHFGELSSTYLDNKEWNKTINESFYHECNNEKLNNFHCSKDINSTEEGNDDVNSTEEESDDDNNVELINKTYSAVLEKLKEYNNYNNAYSKQLLPKIQDLKVSMNKLQRILNNNRYPLIALIGRRGCGKSSCINAIVGQRISEQGHVKSQTGQAKILQYRDHNGCGIDVLDTRGINEGQRPKEDDVANKAEDSIISALKQVPVDCILYLHKAKELDSGIESDLKVLNEIIVKCNFEIKIPIIGVITQCDELDPCDIKKPTEYDEEKLNNIAEAKKLLKSQLEKFAPDLNDYVVGIEAISSYIRWKKEPDENGAILPMRDYRYNMDNLMNLFMKNVNIKALFKTAQVCKIQNIKIKFANMIVKVILII</sequence>
<comment type="caution">
    <text evidence="2">The sequence shown here is derived from an EMBL/GenBank/DDBJ whole genome shotgun (WGS) entry which is preliminary data.</text>
</comment>